<sequence>MKISVRDNTKGITSTYYLTHHTFKKSGLTNTNTTSWQLIQFSLDNYSLSKYPDFAIDEVWFEGINFPQLHLDKISIESGIDIVSNIKIPTNTSQLVNDGEDGVNPFITANEVVLLPAPNLKELVPDTYLPSTTGNFILRGSYFTEDMTIVIEGHTYNYWQFIDSGEVRVNLTTSAIEGTYDVTLNNGTEATFTDVLQIVNGTVYQPVESDWSSIVLLDTGIGFANLGTYLALNSAEWIVPFDWTKDFEVTWMYNRSPLGIPTDNSDERVGIHRLSSGLQIAAARFGFDAGLIKTHTYDGAILNQNTYTLADNATNRDIFFDINIYKFKYDSGTNTLFYYVNELLRFTFSNVAISEDMYLRFVTRCLNIINVKYIDLSDTGGETTDYYKLISQFINDSNYLKTDLSLLGAYADDTAAAADGVEIGFAYINSSTGALHRRLT</sequence>
<evidence type="ECO:0000313" key="1">
    <source>
        <dbReference type="EMBL" id="WNH10059.1"/>
    </source>
</evidence>
<evidence type="ECO:0000313" key="2">
    <source>
        <dbReference type="Proteomes" id="UP001302806"/>
    </source>
</evidence>
<dbReference type="Proteomes" id="UP001302806">
    <property type="component" value="Chromosome"/>
</dbReference>
<name>A0ABY9XVS1_9FLAO</name>
<proteinExistence type="predicted"/>
<organism evidence="1 2">
    <name type="scientific">Thalassobellus suaedae</name>
    <dbReference type="NCBI Taxonomy" id="3074124"/>
    <lineage>
        <taxon>Bacteria</taxon>
        <taxon>Pseudomonadati</taxon>
        <taxon>Bacteroidota</taxon>
        <taxon>Flavobacteriia</taxon>
        <taxon>Flavobacteriales</taxon>
        <taxon>Flavobacteriaceae</taxon>
        <taxon>Thalassobellus</taxon>
    </lineage>
</organism>
<dbReference type="EMBL" id="CP134537">
    <property type="protein sequence ID" value="WNH10059.1"/>
    <property type="molecule type" value="Genomic_DNA"/>
</dbReference>
<reference evidence="1 2" key="1">
    <citation type="submission" date="2023-09" db="EMBL/GenBank/DDBJ databases">
        <title>Thalassobella suaedae gen. nov., sp. nov., a marine bacterium of the family Flavobacteriaceae isolated from a halophyte Suaeda japonica.</title>
        <authorList>
            <person name="Lee S.Y."/>
            <person name="Hwang C.Y."/>
        </authorList>
    </citation>
    <scope>NUCLEOTIDE SEQUENCE [LARGE SCALE GENOMIC DNA]</scope>
    <source>
        <strain evidence="1 2">HL-DH14</strain>
    </source>
</reference>
<dbReference type="RefSeq" id="WP_415866408.1">
    <property type="nucleotide sequence ID" value="NZ_CP134537.1"/>
</dbReference>
<gene>
    <name evidence="1" type="ORF">RHP51_05000</name>
</gene>
<accession>A0ABY9XVS1</accession>
<protein>
    <submittedName>
        <fullName evidence="1">Uncharacterized protein</fullName>
    </submittedName>
</protein>